<dbReference type="SUPFAM" id="SSF54593">
    <property type="entry name" value="Glyoxalase/Bleomycin resistance protein/Dihydroxybiphenyl dioxygenase"/>
    <property type="match status" value="1"/>
</dbReference>
<gene>
    <name evidence="2" type="ORF">DFR30_1738</name>
</gene>
<keyword evidence="3" id="KW-1185">Reference proteome</keyword>
<dbReference type="Pfam" id="PF00903">
    <property type="entry name" value="Glyoxalase"/>
    <property type="match status" value="1"/>
</dbReference>
<dbReference type="InterPro" id="IPR050383">
    <property type="entry name" value="GlyoxalaseI/FosfomycinResist"/>
</dbReference>
<dbReference type="PANTHER" id="PTHR21366:SF22">
    <property type="entry name" value="VOC DOMAIN-CONTAINING PROTEIN"/>
    <property type="match status" value="1"/>
</dbReference>
<dbReference type="InterPro" id="IPR037523">
    <property type="entry name" value="VOC_core"/>
</dbReference>
<dbReference type="Gene3D" id="3.10.180.10">
    <property type="entry name" value="2,3-Dihydroxybiphenyl 1,2-Dioxygenase, domain 1"/>
    <property type="match status" value="1"/>
</dbReference>
<dbReference type="Proteomes" id="UP000295707">
    <property type="component" value="Unassembled WGS sequence"/>
</dbReference>
<evidence type="ECO:0000259" key="1">
    <source>
        <dbReference type="PROSITE" id="PS51819"/>
    </source>
</evidence>
<dbReference type="RefSeq" id="WP_132972300.1">
    <property type="nucleotide sequence ID" value="NZ_SMFX01000001.1"/>
</dbReference>
<dbReference type="InterPro" id="IPR004360">
    <property type="entry name" value="Glyas_Fos-R_dOase_dom"/>
</dbReference>
<comment type="caution">
    <text evidence="2">The sequence shown here is derived from an EMBL/GenBank/DDBJ whole genome shotgun (WGS) entry which is preliminary data.</text>
</comment>
<sequence>MSEVLGIHHVSFVVADVQRSLEFYRDILRLDTDPQRPDIGYPGAWLEVGEQQIHLLQVPNPDPVTDRPMHVGRDRHAALAVSDLGPVLDRLEQAGVDCTHSRSGRRAVFFRDPDGNGVELVEVQRTQGDSFP</sequence>
<dbReference type="OrthoDB" id="9804944at2"/>
<dbReference type="PANTHER" id="PTHR21366">
    <property type="entry name" value="GLYOXALASE FAMILY PROTEIN"/>
    <property type="match status" value="1"/>
</dbReference>
<dbReference type="EMBL" id="SMFX01000001">
    <property type="protein sequence ID" value="TCK18460.1"/>
    <property type="molecule type" value="Genomic_DNA"/>
</dbReference>
<evidence type="ECO:0000313" key="3">
    <source>
        <dbReference type="Proteomes" id="UP000295707"/>
    </source>
</evidence>
<dbReference type="PROSITE" id="PS51819">
    <property type="entry name" value="VOC"/>
    <property type="match status" value="1"/>
</dbReference>
<accession>A0A4R1HE61</accession>
<proteinExistence type="predicted"/>
<name>A0A4R1HE61_9GAMM</name>
<evidence type="ECO:0000313" key="2">
    <source>
        <dbReference type="EMBL" id="TCK18460.1"/>
    </source>
</evidence>
<organism evidence="2 3">
    <name type="scientific">Thiogranum longum</name>
    <dbReference type="NCBI Taxonomy" id="1537524"/>
    <lineage>
        <taxon>Bacteria</taxon>
        <taxon>Pseudomonadati</taxon>
        <taxon>Pseudomonadota</taxon>
        <taxon>Gammaproteobacteria</taxon>
        <taxon>Chromatiales</taxon>
        <taxon>Ectothiorhodospiraceae</taxon>
        <taxon>Thiogranum</taxon>
    </lineage>
</organism>
<dbReference type="AlphaFoldDB" id="A0A4R1HE61"/>
<dbReference type="InterPro" id="IPR029068">
    <property type="entry name" value="Glyas_Bleomycin-R_OHBP_Dase"/>
</dbReference>
<feature type="domain" description="VOC" evidence="1">
    <location>
        <begin position="6"/>
        <end position="123"/>
    </location>
</feature>
<reference evidence="2 3" key="1">
    <citation type="submission" date="2019-03" db="EMBL/GenBank/DDBJ databases">
        <title>Genomic Encyclopedia of Type Strains, Phase IV (KMG-IV): sequencing the most valuable type-strain genomes for metagenomic binning, comparative biology and taxonomic classification.</title>
        <authorList>
            <person name="Goeker M."/>
        </authorList>
    </citation>
    <scope>NUCLEOTIDE SEQUENCE [LARGE SCALE GENOMIC DNA]</scope>
    <source>
        <strain evidence="2 3">DSM 19610</strain>
    </source>
</reference>
<protein>
    <submittedName>
        <fullName evidence="2">Glyoxylase I family protein</fullName>
    </submittedName>
</protein>